<evidence type="ECO:0000259" key="6">
    <source>
        <dbReference type="Pfam" id="PF00294"/>
    </source>
</evidence>
<dbReference type="CDD" id="cd01166">
    <property type="entry name" value="KdgK"/>
    <property type="match status" value="1"/>
</dbReference>
<dbReference type="InterPro" id="IPR013785">
    <property type="entry name" value="Aldolase_TIM"/>
</dbReference>
<name>A0ABN1K7G8_9BURK</name>
<proteinExistence type="inferred from homology"/>
<dbReference type="Pfam" id="PF00294">
    <property type="entry name" value="PfkB"/>
    <property type="match status" value="1"/>
</dbReference>
<feature type="domain" description="DUF2090" evidence="7">
    <location>
        <begin position="346"/>
        <end position="655"/>
    </location>
</feature>
<keyword evidence="3" id="KW-0547">Nucleotide-binding</keyword>
<comment type="caution">
    <text evidence="8">The sequence shown here is derived from an EMBL/GenBank/DDBJ whole genome shotgun (WGS) entry which is preliminary data.</text>
</comment>
<gene>
    <name evidence="8" type="primary">iolC</name>
    <name evidence="8" type="ORF">GCM10009107_36790</name>
</gene>
<keyword evidence="5" id="KW-0067">ATP-binding</keyword>
<comment type="similarity">
    <text evidence="1">Belongs to the carbohydrate kinase PfkB family.</text>
</comment>
<evidence type="ECO:0000313" key="9">
    <source>
        <dbReference type="Proteomes" id="UP001500279"/>
    </source>
</evidence>
<dbReference type="PANTHER" id="PTHR43085:SF49">
    <property type="entry name" value="5-DEHYDRO-2-DEOXYGLUCONOKINASE"/>
    <property type="match status" value="1"/>
</dbReference>
<evidence type="ECO:0000256" key="5">
    <source>
        <dbReference type="ARBA" id="ARBA00022840"/>
    </source>
</evidence>
<evidence type="ECO:0000259" key="7">
    <source>
        <dbReference type="Pfam" id="PF09863"/>
    </source>
</evidence>
<dbReference type="InterPro" id="IPR002173">
    <property type="entry name" value="Carboh/pur_kinase_PfkB_CS"/>
</dbReference>
<dbReference type="EMBL" id="BAAAEW010000023">
    <property type="protein sequence ID" value="GAA0757299.1"/>
    <property type="molecule type" value="Genomic_DNA"/>
</dbReference>
<reference evidence="8 9" key="1">
    <citation type="journal article" date="2019" name="Int. J. Syst. Evol. Microbiol.">
        <title>The Global Catalogue of Microorganisms (GCM) 10K type strain sequencing project: providing services to taxonomists for standard genome sequencing and annotation.</title>
        <authorList>
            <consortium name="The Broad Institute Genomics Platform"/>
            <consortium name="The Broad Institute Genome Sequencing Center for Infectious Disease"/>
            <person name="Wu L."/>
            <person name="Ma J."/>
        </authorList>
    </citation>
    <scope>NUCLEOTIDE SEQUENCE [LARGE SCALE GENOMIC DNA]</scope>
    <source>
        <strain evidence="8 9">JCM 15503</strain>
    </source>
</reference>
<dbReference type="Proteomes" id="UP001500279">
    <property type="component" value="Unassembled WGS sequence"/>
</dbReference>
<evidence type="ECO:0000313" key="8">
    <source>
        <dbReference type="EMBL" id="GAA0757299.1"/>
    </source>
</evidence>
<dbReference type="NCBIfam" id="TIGR04382">
    <property type="entry name" value="myo_inos_iolC_N"/>
    <property type="match status" value="1"/>
</dbReference>
<keyword evidence="9" id="KW-1185">Reference proteome</keyword>
<dbReference type="InterPro" id="IPR018659">
    <property type="entry name" value="DUF2090"/>
</dbReference>
<keyword evidence="4" id="KW-0418">Kinase</keyword>
<evidence type="ECO:0000256" key="2">
    <source>
        <dbReference type="ARBA" id="ARBA00022679"/>
    </source>
</evidence>
<organism evidence="8 9">
    <name type="scientific">Ideonella azotifigens</name>
    <dbReference type="NCBI Taxonomy" id="513160"/>
    <lineage>
        <taxon>Bacteria</taxon>
        <taxon>Pseudomonadati</taxon>
        <taxon>Pseudomonadota</taxon>
        <taxon>Betaproteobacteria</taxon>
        <taxon>Burkholderiales</taxon>
        <taxon>Sphaerotilaceae</taxon>
        <taxon>Ideonella</taxon>
    </lineage>
</organism>
<dbReference type="InterPro" id="IPR030830">
    <property type="entry name" value="Myo_inos_IolC"/>
</dbReference>
<dbReference type="Gene3D" id="2.20.150.10">
    <property type="entry name" value="putative 5-dehydro-2- deoxygluconokinase"/>
    <property type="match status" value="1"/>
</dbReference>
<dbReference type="Pfam" id="PF09863">
    <property type="entry name" value="DUF2090"/>
    <property type="match status" value="1"/>
</dbReference>
<dbReference type="InterPro" id="IPR050306">
    <property type="entry name" value="PfkB_Carbo_kinase"/>
</dbReference>
<keyword evidence="2" id="KW-0808">Transferase</keyword>
<sequence>MDTPAMYLTPNTHPGPQLAIPGGRRHDLACLGRLAVDLYAQQVGCPLEDASSFAKYLGGSSANIAFGAARLGLRSAMISRVGDEQMGRFLLQTLQREGCDTRMVQVDPERLTGLVLLGLKDRDTFPLLFYRENCADMALQAEGISEDFIAQCRALLITGTHLSQPTVRAASSAALAHAGRHGTLRVLDIDYRPVLWGLTARGEGQNRYVADAAVSASLQALLPQFELLIGTEEEFMIAGGVPGDLMGSLRRVRALTPAAMVVKRGPLGCSYVPGEVPARLDDALTVQGERVEVLNVLGAGDAFAAGLMTGLLRGQGFAEAATLANACGALVVSRHACAPAMPTPAELAHWFSGRRLPRVDADAQLAHLHRSTAARPQWPELNVMAFDHRSQFLDLAREAGADPARLPLLKQLLVQAAEQVAHSHGLQGRVGVLIDADFGAPALHAATGRGWWVGRPVELPGSRPLRFDGTASIGSELASWPREQVVKCLVHYHPDDAVDLRLEQEARVRELWQATRASGHELLLELIPPRALTPEGSADQAVLRSVQRFYNLGFQPEWWKLAPMQQAGWQQLAALVEARDPQCRGVVILGLNQPIASLVAGFAQATHPIVKGFMVGRTLWAGPSQRWLAGQIGDAELVHQAADNFAQLVDAWRASRPGARVHDVQEAA</sequence>
<feature type="domain" description="Carbohydrate kinase PfkB" evidence="6">
    <location>
        <begin position="26"/>
        <end position="343"/>
    </location>
</feature>
<dbReference type="Gene3D" id="3.40.1190.20">
    <property type="match status" value="1"/>
</dbReference>
<accession>A0ABN1K7G8</accession>
<protein>
    <submittedName>
        <fullName evidence="8">5-dehydro-2-deoxygluconokinase</fullName>
    </submittedName>
</protein>
<dbReference type="InterPro" id="IPR011611">
    <property type="entry name" value="PfkB_dom"/>
</dbReference>
<dbReference type="PROSITE" id="PS00584">
    <property type="entry name" value="PFKB_KINASES_2"/>
    <property type="match status" value="1"/>
</dbReference>
<dbReference type="InterPro" id="IPR023314">
    <property type="entry name" value="Myo_inos_IolC-like_sf"/>
</dbReference>
<evidence type="ECO:0000256" key="1">
    <source>
        <dbReference type="ARBA" id="ARBA00010688"/>
    </source>
</evidence>
<dbReference type="InterPro" id="IPR029056">
    <property type="entry name" value="Ribokinase-like"/>
</dbReference>
<evidence type="ECO:0000256" key="4">
    <source>
        <dbReference type="ARBA" id="ARBA00022777"/>
    </source>
</evidence>
<dbReference type="SUPFAM" id="SSF53613">
    <property type="entry name" value="Ribokinase-like"/>
    <property type="match status" value="1"/>
</dbReference>
<dbReference type="Gene3D" id="3.20.20.70">
    <property type="entry name" value="Aldolase class I"/>
    <property type="match status" value="1"/>
</dbReference>
<evidence type="ECO:0000256" key="3">
    <source>
        <dbReference type="ARBA" id="ARBA00022741"/>
    </source>
</evidence>
<dbReference type="PANTHER" id="PTHR43085">
    <property type="entry name" value="HEXOKINASE FAMILY MEMBER"/>
    <property type="match status" value="1"/>
</dbReference>